<proteinExistence type="inferred from homology"/>
<dbReference type="PROSITE" id="PS50928">
    <property type="entry name" value="ABC_TM1"/>
    <property type="match status" value="1"/>
</dbReference>
<keyword evidence="5 7" id="KW-1133">Transmembrane helix</keyword>
<dbReference type="OrthoDB" id="34224at2"/>
<sequence>MVYPIVTVAVQSFFDINPVKHEGWNFIGVQNYLDAFADSAVWGVFLNSIVWTIGSVGLQLLVAMAGALLLQQLAGARLLRAILVLPWATPVVVGALAWKLIYQPDYGLINQLLGGIGFTDVQHAWLADPATALGAVVIANVWRGFPFIMVLLIAGMASIPPELYEAAGVDGASWGRAFRSITLPLLKPMLLTSTLMALIWTFNNFSLIYVMTGGGPAGATDILTTFVYKNAFSSFDFGYASALSMILFAIVALGSALYIRAFGKEALS</sequence>
<dbReference type="GO" id="GO:0055085">
    <property type="term" value="P:transmembrane transport"/>
    <property type="evidence" value="ECO:0007669"/>
    <property type="project" value="InterPro"/>
</dbReference>
<feature type="transmembrane region" description="Helical" evidence="7">
    <location>
        <begin position="132"/>
        <end position="154"/>
    </location>
</feature>
<keyword evidence="3" id="KW-1003">Cell membrane</keyword>
<accession>A0A1H3T5Z4</accession>
<evidence type="ECO:0000256" key="4">
    <source>
        <dbReference type="ARBA" id="ARBA00022692"/>
    </source>
</evidence>
<evidence type="ECO:0000256" key="6">
    <source>
        <dbReference type="ARBA" id="ARBA00023136"/>
    </source>
</evidence>
<evidence type="ECO:0000256" key="5">
    <source>
        <dbReference type="ARBA" id="ARBA00022989"/>
    </source>
</evidence>
<dbReference type="InterPro" id="IPR035906">
    <property type="entry name" value="MetI-like_sf"/>
</dbReference>
<evidence type="ECO:0000256" key="2">
    <source>
        <dbReference type="ARBA" id="ARBA00022448"/>
    </source>
</evidence>
<dbReference type="AlphaFoldDB" id="A0A1H3T5Z4"/>
<gene>
    <name evidence="9" type="ORF">SAMN05216554_4007</name>
</gene>
<dbReference type="PANTHER" id="PTHR43005:SF1">
    <property type="entry name" value="SPERMIDINE_PUTRESCINE TRANSPORT SYSTEM PERMEASE PROTEIN"/>
    <property type="match status" value="1"/>
</dbReference>
<reference evidence="9 10" key="1">
    <citation type="submission" date="2016-10" db="EMBL/GenBank/DDBJ databases">
        <authorList>
            <person name="de Groot N.N."/>
        </authorList>
    </citation>
    <scope>NUCLEOTIDE SEQUENCE [LARGE SCALE GENOMIC DNA]</scope>
    <source>
        <strain evidence="9 10">CGMCC 4.3491</strain>
    </source>
</reference>
<keyword evidence="10" id="KW-1185">Reference proteome</keyword>
<feature type="transmembrane region" description="Helical" evidence="7">
    <location>
        <begin position="82"/>
        <end position="102"/>
    </location>
</feature>
<evidence type="ECO:0000256" key="1">
    <source>
        <dbReference type="ARBA" id="ARBA00004651"/>
    </source>
</evidence>
<evidence type="ECO:0000313" key="10">
    <source>
        <dbReference type="Proteomes" id="UP000198891"/>
    </source>
</evidence>
<feature type="domain" description="ABC transmembrane type-1" evidence="8">
    <location>
        <begin position="45"/>
        <end position="258"/>
    </location>
</feature>
<dbReference type="RefSeq" id="WP_092557087.1">
    <property type="nucleotide sequence ID" value="NZ_FNPZ01000004.1"/>
</dbReference>
<comment type="similarity">
    <text evidence="7">Belongs to the binding-protein-dependent transport system permease family.</text>
</comment>
<dbReference type="GO" id="GO:0005886">
    <property type="term" value="C:plasma membrane"/>
    <property type="evidence" value="ECO:0007669"/>
    <property type="project" value="UniProtKB-SubCell"/>
</dbReference>
<evidence type="ECO:0000259" key="8">
    <source>
        <dbReference type="PROSITE" id="PS50928"/>
    </source>
</evidence>
<protein>
    <submittedName>
        <fullName evidence="9">Carbohydrate ABC transporter membrane protein 1, CUT1 family</fullName>
    </submittedName>
</protein>
<comment type="subcellular location">
    <subcellularLocation>
        <location evidence="1 7">Cell membrane</location>
        <topology evidence="1 7">Multi-pass membrane protein</topology>
    </subcellularLocation>
</comment>
<evidence type="ECO:0000256" key="3">
    <source>
        <dbReference type="ARBA" id="ARBA00022475"/>
    </source>
</evidence>
<keyword evidence="4 7" id="KW-0812">Transmembrane</keyword>
<dbReference type="Proteomes" id="UP000198891">
    <property type="component" value="Unassembled WGS sequence"/>
</dbReference>
<dbReference type="EMBL" id="FNPZ01000004">
    <property type="protein sequence ID" value="SDZ45480.1"/>
    <property type="molecule type" value="Genomic_DNA"/>
</dbReference>
<dbReference type="CDD" id="cd06261">
    <property type="entry name" value="TM_PBP2"/>
    <property type="match status" value="1"/>
</dbReference>
<evidence type="ECO:0000313" key="9">
    <source>
        <dbReference type="EMBL" id="SDZ45480.1"/>
    </source>
</evidence>
<name>A0A1H3T5Z4_9MICO</name>
<organism evidence="9 10">
    <name type="scientific">Herbiconiux ginsengi</name>
    <dbReference type="NCBI Taxonomy" id="381665"/>
    <lineage>
        <taxon>Bacteria</taxon>
        <taxon>Bacillati</taxon>
        <taxon>Actinomycetota</taxon>
        <taxon>Actinomycetes</taxon>
        <taxon>Micrococcales</taxon>
        <taxon>Microbacteriaceae</taxon>
        <taxon>Herbiconiux</taxon>
    </lineage>
</organism>
<keyword evidence="2 7" id="KW-0813">Transport</keyword>
<dbReference type="SUPFAM" id="SSF161098">
    <property type="entry name" value="MetI-like"/>
    <property type="match status" value="1"/>
</dbReference>
<keyword evidence="6 7" id="KW-0472">Membrane</keyword>
<evidence type="ECO:0000256" key="7">
    <source>
        <dbReference type="RuleBase" id="RU363032"/>
    </source>
</evidence>
<dbReference type="Gene3D" id="1.10.3720.10">
    <property type="entry name" value="MetI-like"/>
    <property type="match status" value="1"/>
</dbReference>
<feature type="transmembrane region" description="Helical" evidence="7">
    <location>
        <begin position="237"/>
        <end position="259"/>
    </location>
</feature>
<dbReference type="Pfam" id="PF00528">
    <property type="entry name" value="BPD_transp_1"/>
    <property type="match status" value="1"/>
</dbReference>
<dbReference type="STRING" id="381665.SAMN05216554_4007"/>
<feature type="transmembrane region" description="Helical" evidence="7">
    <location>
        <begin position="49"/>
        <end position="70"/>
    </location>
</feature>
<dbReference type="InterPro" id="IPR000515">
    <property type="entry name" value="MetI-like"/>
</dbReference>
<dbReference type="PANTHER" id="PTHR43005">
    <property type="entry name" value="BLR7065 PROTEIN"/>
    <property type="match status" value="1"/>
</dbReference>